<dbReference type="InterPro" id="IPR011990">
    <property type="entry name" value="TPR-like_helical_dom_sf"/>
</dbReference>
<organism evidence="5">
    <name type="scientific">uncultured Aureispira sp</name>
    <dbReference type="NCBI Taxonomy" id="1331704"/>
    <lineage>
        <taxon>Bacteria</taxon>
        <taxon>Pseudomonadati</taxon>
        <taxon>Bacteroidota</taxon>
        <taxon>Saprospiria</taxon>
        <taxon>Saprospirales</taxon>
        <taxon>Saprospiraceae</taxon>
        <taxon>Aureispira</taxon>
        <taxon>environmental samples</taxon>
    </lineage>
</organism>
<dbReference type="PROSITE" id="PS50005">
    <property type="entry name" value="TPR"/>
    <property type="match status" value="1"/>
</dbReference>
<accession>A0A6S6UEV1</accession>
<dbReference type="PANTHER" id="PTHR10098">
    <property type="entry name" value="RAPSYN-RELATED"/>
    <property type="match status" value="1"/>
</dbReference>
<gene>
    <name evidence="5" type="ORF">HELGO_WM27425</name>
</gene>
<dbReference type="EMBL" id="CACVAQ010000556">
    <property type="protein sequence ID" value="CAA6830458.1"/>
    <property type="molecule type" value="Genomic_DNA"/>
</dbReference>
<name>A0A6S6UEV1_9BACT</name>
<dbReference type="InterPro" id="IPR019734">
    <property type="entry name" value="TPR_rpt"/>
</dbReference>
<dbReference type="Pfam" id="PF13424">
    <property type="entry name" value="TPR_12"/>
    <property type="match status" value="1"/>
</dbReference>
<evidence type="ECO:0000256" key="2">
    <source>
        <dbReference type="SAM" id="Coils"/>
    </source>
</evidence>
<sequence length="1062" mass="120613">MKQLLKTVIIVIVFLFSNSQIYAFQKTTPKTIELPQELIVEKSKAELLLNEGLWDEAILRYKSLQQKYLALNFDQLAINLYEDLLLVIIIREDLGLEEKRSFIKEIKDKEVSPSFEGIYNGALAHLFTYYGEVDSIQKYYSKACLLYQKDNRFALEGNLNVTLAYEYYLSNDLQNAQSFLKKAEQILEKKLAPQNIDLVAIYNAQTLIYYSLGEYDKALKSNLISIRSLENAPFIDSLALAYEYNNLASIYLFIEDYNNSLDYYQKALNLVRLGDYPPSTFAIFIYNVGNVYSQQENIPLAKESFLEALSYLDQSNLKTTEIQNNYINNYHQLVYCYKEVQDLDSALYYVQKAENINKTYPYRISNTYKLLSQVFLAQAAYPKAEKYALKSIQETIRAYGTKSAVLSNCYNTLSQINEKQNKIEEALANIQKALEAISIDFSDIKGVSNPKLANVLNKGNLLVSLGRKLSLLKKLYQQESPLVTADNVFATAKLTAEALEQMNRKMQDIKSKRESLNRQALPLFETAISSALDVANKTGKKAYINEAFMLSERSKSMLMADAMQGAIASSLGGIPDSLLKQLDEMQEALADAEKQRFEAKAAGNKDLEKELKAVVFDSKHHLNLFEYNLESQYPKYKTLKMKSSVASVSDIQGVLSPNTTFIEYFEGENDIYAFAISKNEVSVEVIPKEADFKLNIFSFQKSLMNIKPFTKRPGLVYNAFIKKSHYFYQKLVEQAIKGHKTERLIIVPDGQLGYLPFEVLLNKPMPLLKQGTDEGANFAKLPYLLRDYKISYNYSGTLLMAQQAKKESIINGNILALAPSYASAATPTWRKKREVDLRKTLIELPGAIDEVAKLEELYTGQFYTGQQANERVFKDCAPKHGILHLAMHGLVDQKDPEYSGLALTEDQSKSEDNFLYAYEIKQLGLQAGLVVLSACETGVGKYQRGEGVVSIGRGFMYAGAPALLMTLWSLNDQSGAVIIDHFYKNLSEGMEKDEAIRQAKLFYIDHYPSEYTHPFMWAAFVQVGDYSSIEVNRRTSWMYYIIGACVVLLGLLLFLFKKRKKA</sequence>
<reference evidence="5" key="1">
    <citation type="submission" date="2020-01" db="EMBL/GenBank/DDBJ databases">
        <authorList>
            <person name="Meier V. D."/>
            <person name="Meier V D."/>
        </authorList>
    </citation>
    <scope>NUCLEOTIDE SEQUENCE</scope>
    <source>
        <strain evidence="5">HLG_WM_MAG_10</strain>
    </source>
</reference>
<evidence type="ECO:0000256" key="1">
    <source>
        <dbReference type="PROSITE-ProRule" id="PRU00339"/>
    </source>
</evidence>
<dbReference type="Pfam" id="PF13181">
    <property type="entry name" value="TPR_8"/>
    <property type="match status" value="1"/>
</dbReference>
<dbReference type="AlphaFoldDB" id="A0A6S6UEV1"/>
<dbReference type="Gene3D" id="1.25.40.10">
    <property type="entry name" value="Tetratricopeptide repeat domain"/>
    <property type="match status" value="3"/>
</dbReference>
<dbReference type="InterPro" id="IPR024983">
    <property type="entry name" value="CHAT_dom"/>
</dbReference>
<evidence type="ECO:0000313" key="5">
    <source>
        <dbReference type="EMBL" id="CAA6830458.1"/>
    </source>
</evidence>
<keyword evidence="3" id="KW-0472">Membrane</keyword>
<keyword evidence="3" id="KW-0812">Transmembrane</keyword>
<feature type="domain" description="CHAT" evidence="4">
    <location>
        <begin position="729"/>
        <end position="1025"/>
    </location>
</feature>
<feature type="repeat" description="TPR" evidence="1">
    <location>
        <begin position="241"/>
        <end position="274"/>
    </location>
</feature>
<evidence type="ECO:0000259" key="4">
    <source>
        <dbReference type="Pfam" id="PF12770"/>
    </source>
</evidence>
<feature type="coiled-coil region" evidence="2">
    <location>
        <begin position="492"/>
        <end position="519"/>
    </location>
</feature>
<dbReference type="Pfam" id="PF12770">
    <property type="entry name" value="CHAT"/>
    <property type="match status" value="1"/>
</dbReference>
<feature type="coiled-coil region" evidence="2">
    <location>
        <begin position="575"/>
        <end position="602"/>
    </location>
</feature>
<feature type="transmembrane region" description="Helical" evidence="3">
    <location>
        <begin position="1037"/>
        <end position="1056"/>
    </location>
</feature>
<proteinExistence type="predicted"/>
<keyword evidence="2" id="KW-0175">Coiled coil</keyword>
<keyword evidence="1" id="KW-0802">TPR repeat</keyword>
<keyword evidence="3" id="KW-1133">Transmembrane helix</keyword>
<dbReference type="SUPFAM" id="SSF48452">
    <property type="entry name" value="TPR-like"/>
    <property type="match status" value="2"/>
</dbReference>
<evidence type="ECO:0000256" key="3">
    <source>
        <dbReference type="SAM" id="Phobius"/>
    </source>
</evidence>
<protein>
    <recommendedName>
        <fullName evidence="4">CHAT domain-containing protein</fullName>
    </recommendedName>
</protein>
<dbReference type="SMART" id="SM00028">
    <property type="entry name" value="TPR"/>
    <property type="match status" value="5"/>
</dbReference>